<evidence type="ECO:0000256" key="1">
    <source>
        <dbReference type="ARBA" id="ARBA00005495"/>
    </source>
</evidence>
<dbReference type="Proteomes" id="UP001375240">
    <property type="component" value="Unassembled WGS sequence"/>
</dbReference>
<sequence length="395" mass="43446">MTTPGSPTLKLACHCGANTYSFPVTLPLDKKYKDIHLCLCSDCRWQTGNVAGSFIHAPNPPFDPEGSPPATLTAYKSSDVAARYFCSTCSSQLFLRYNIPELTQDTNNGFWLASGVVELPPGETFSVPEIIFGDSVGDGGMASLISDIKVCRTLEDALTPDDIAAKEKDASSLDVPQKLEGKCHCSSVKITLSRQTGQPEELPPNTFSSNTDLVIPNYTPADQQPPIDEKKPWWIRDEQVPGRGHRFLGGLCTCDSCRTIAGGEVQSWVFVPSVCIELTLPSGETVPWPGNEELADNKKYSGVIGTYKSTPGDPGVLRGFCRTCGANIFWDGLTRRNFVDLSAGLFTQRGVREEAWIEWWTERVSYVEDSERRHDLGKRLEKGLKDWKARLGGRA</sequence>
<evidence type="ECO:0000256" key="2">
    <source>
        <dbReference type="ARBA" id="ARBA00022723"/>
    </source>
</evidence>
<dbReference type="PANTHER" id="PTHR33337:SF30">
    <property type="entry name" value="DUF636 DOMAIN PROTEIN (AFU_ORTHOLOGUE AFUA_1G03180)"/>
    <property type="match status" value="1"/>
</dbReference>
<reference evidence="6 7" key="1">
    <citation type="submission" date="2019-10" db="EMBL/GenBank/DDBJ databases">
        <authorList>
            <person name="Palmer J.M."/>
        </authorList>
    </citation>
    <scope>NUCLEOTIDE SEQUENCE [LARGE SCALE GENOMIC DNA]</scope>
    <source>
        <strain evidence="6 7">TWF696</strain>
    </source>
</reference>
<dbReference type="InterPro" id="IPR011057">
    <property type="entry name" value="Mss4-like_sf"/>
</dbReference>
<keyword evidence="7" id="KW-1185">Reference proteome</keyword>
<dbReference type="GO" id="GO:0046872">
    <property type="term" value="F:metal ion binding"/>
    <property type="evidence" value="ECO:0007669"/>
    <property type="project" value="UniProtKB-KW"/>
</dbReference>
<dbReference type="Gene3D" id="3.90.1590.10">
    <property type="entry name" value="glutathione-dependent formaldehyde- activating enzyme (gfa)"/>
    <property type="match status" value="1"/>
</dbReference>
<proteinExistence type="inferred from homology"/>
<keyword evidence="3" id="KW-0862">Zinc</keyword>
<dbReference type="AlphaFoldDB" id="A0AAV9TYV8"/>
<protein>
    <recommendedName>
        <fullName evidence="5">CENP-V/GFA domain-containing protein</fullName>
    </recommendedName>
</protein>
<accession>A0AAV9TYV8</accession>
<comment type="caution">
    <text evidence="6">The sequence shown here is derived from an EMBL/GenBank/DDBJ whole genome shotgun (WGS) entry which is preliminary data.</text>
</comment>
<dbReference type="SUPFAM" id="SSF51316">
    <property type="entry name" value="Mss4-like"/>
    <property type="match status" value="2"/>
</dbReference>
<evidence type="ECO:0000313" key="6">
    <source>
        <dbReference type="EMBL" id="KAK6330416.1"/>
    </source>
</evidence>
<evidence type="ECO:0000259" key="5">
    <source>
        <dbReference type="PROSITE" id="PS51891"/>
    </source>
</evidence>
<gene>
    <name evidence="6" type="ORF">TWF696_003513</name>
</gene>
<evidence type="ECO:0000313" key="7">
    <source>
        <dbReference type="Proteomes" id="UP001375240"/>
    </source>
</evidence>
<dbReference type="PANTHER" id="PTHR33337">
    <property type="entry name" value="GFA DOMAIN-CONTAINING PROTEIN"/>
    <property type="match status" value="1"/>
</dbReference>
<keyword evidence="4" id="KW-0456">Lyase</keyword>
<dbReference type="PROSITE" id="PS51891">
    <property type="entry name" value="CENP_V_GFA"/>
    <property type="match status" value="1"/>
</dbReference>
<comment type="similarity">
    <text evidence="1">Belongs to the Gfa family.</text>
</comment>
<dbReference type="InterPro" id="IPR006913">
    <property type="entry name" value="CENP-V/GFA"/>
</dbReference>
<dbReference type="EMBL" id="JAVHNQ010000018">
    <property type="protein sequence ID" value="KAK6330416.1"/>
    <property type="molecule type" value="Genomic_DNA"/>
</dbReference>
<dbReference type="GO" id="GO:0016846">
    <property type="term" value="F:carbon-sulfur lyase activity"/>
    <property type="evidence" value="ECO:0007669"/>
    <property type="project" value="InterPro"/>
</dbReference>
<evidence type="ECO:0000256" key="4">
    <source>
        <dbReference type="ARBA" id="ARBA00023239"/>
    </source>
</evidence>
<name>A0AAV9TYV8_9PEZI</name>
<dbReference type="Gene3D" id="2.170.150.70">
    <property type="match status" value="1"/>
</dbReference>
<keyword evidence="2" id="KW-0479">Metal-binding</keyword>
<evidence type="ECO:0000256" key="3">
    <source>
        <dbReference type="ARBA" id="ARBA00022833"/>
    </source>
</evidence>
<dbReference type="Pfam" id="PF04828">
    <property type="entry name" value="GFA"/>
    <property type="match status" value="1"/>
</dbReference>
<feature type="domain" description="CENP-V/GFA" evidence="5">
    <location>
        <begin position="9"/>
        <end position="126"/>
    </location>
</feature>
<organism evidence="6 7">
    <name type="scientific">Orbilia brochopaga</name>
    <dbReference type="NCBI Taxonomy" id="3140254"/>
    <lineage>
        <taxon>Eukaryota</taxon>
        <taxon>Fungi</taxon>
        <taxon>Dikarya</taxon>
        <taxon>Ascomycota</taxon>
        <taxon>Pezizomycotina</taxon>
        <taxon>Orbiliomycetes</taxon>
        <taxon>Orbiliales</taxon>
        <taxon>Orbiliaceae</taxon>
        <taxon>Orbilia</taxon>
    </lineage>
</organism>